<evidence type="ECO:0000313" key="4">
    <source>
        <dbReference type="EMBL" id="CAB4741756.1"/>
    </source>
</evidence>
<dbReference type="SUPFAM" id="SSF52768">
    <property type="entry name" value="Arginase/deacetylase"/>
    <property type="match status" value="1"/>
</dbReference>
<keyword evidence="1" id="KW-0479">Metal-binding</keyword>
<keyword evidence="2" id="KW-0378">Hydrolase</keyword>
<dbReference type="InterPro" id="IPR023696">
    <property type="entry name" value="Ureohydrolase_dom_sf"/>
</dbReference>
<evidence type="ECO:0000256" key="2">
    <source>
        <dbReference type="ARBA" id="ARBA00022801"/>
    </source>
</evidence>
<feature type="region of interest" description="Disordered" evidence="3">
    <location>
        <begin position="1"/>
        <end position="21"/>
    </location>
</feature>
<sequence length="224" mass="23942">MDLSRLKLSDSGDVSSPDKDEQKTITELAAIAQKHRLLVALGGDNSITYSVAKGVAATGLITFDAHYDIRDGVSNGSPVRRLIESGLDGKNVVQIGIADFSNSPQYAERARELGITVIHRSELRGARLEQVWKRAVEIAGSRIHVDFDMDICDRSVVPACPAAAPGGISADEIRQFAFLAGASKEVVSVDITEIDAAKDSSDERTIRLAALVVLEVTAGLSTRI</sequence>
<reference evidence="4" key="1">
    <citation type="submission" date="2020-05" db="EMBL/GenBank/DDBJ databases">
        <authorList>
            <person name="Chiriac C."/>
            <person name="Salcher M."/>
            <person name="Ghai R."/>
            <person name="Kavagutti S V."/>
        </authorList>
    </citation>
    <scope>NUCLEOTIDE SEQUENCE</scope>
</reference>
<dbReference type="InterPro" id="IPR006035">
    <property type="entry name" value="Ureohydrolase"/>
</dbReference>
<dbReference type="EMBL" id="CAEZZE010000002">
    <property type="protein sequence ID" value="CAB4741756.1"/>
    <property type="molecule type" value="Genomic_DNA"/>
</dbReference>
<dbReference type="PROSITE" id="PS51409">
    <property type="entry name" value="ARGINASE_2"/>
    <property type="match status" value="1"/>
</dbReference>
<proteinExistence type="predicted"/>
<organism evidence="4">
    <name type="scientific">freshwater metagenome</name>
    <dbReference type="NCBI Taxonomy" id="449393"/>
    <lineage>
        <taxon>unclassified sequences</taxon>
        <taxon>metagenomes</taxon>
        <taxon>ecological metagenomes</taxon>
    </lineage>
</organism>
<dbReference type="Gene3D" id="3.40.800.10">
    <property type="entry name" value="Ureohydrolase domain"/>
    <property type="match status" value="1"/>
</dbReference>
<gene>
    <name evidence="4" type="ORF">UFOPK2827_00039</name>
</gene>
<dbReference type="GO" id="GO:0008783">
    <property type="term" value="F:agmatinase activity"/>
    <property type="evidence" value="ECO:0007669"/>
    <property type="project" value="TreeGrafter"/>
</dbReference>
<evidence type="ECO:0000256" key="3">
    <source>
        <dbReference type="SAM" id="MobiDB-lite"/>
    </source>
</evidence>
<dbReference type="GO" id="GO:0033389">
    <property type="term" value="P:putrescine biosynthetic process from arginine, via agmatine"/>
    <property type="evidence" value="ECO:0007669"/>
    <property type="project" value="TreeGrafter"/>
</dbReference>
<protein>
    <submittedName>
        <fullName evidence="4">Unannotated protein</fullName>
    </submittedName>
</protein>
<dbReference type="AlphaFoldDB" id="A0A6J6T3J3"/>
<dbReference type="PANTHER" id="PTHR11358">
    <property type="entry name" value="ARGINASE/AGMATINASE"/>
    <property type="match status" value="1"/>
</dbReference>
<accession>A0A6J6T3J3</accession>
<dbReference type="Pfam" id="PF00491">
    <property type="entry name" value="Arginase"/>
    <property type="match status" value="1"/>
</dbReference>
<evidence type="ECO:0000256" key="1">
    <source>
        <dbReference type="ARBA" id="ARBA00022723"/>
    </source>
</evidence>
<dbReference type="GO" id="GO:0046872">
    <property type="term" value="F:metal ion binding"/>
    <property type="evidence" value="ECO:0007669"/>
    <property type="project" value="UniProtKB-KW"/>
</dbReference>
<dbReference type="PIRSF" id="PIRSF036979">
    <property type="entry name" value="Arginase"/>
    <property type="match status" value="1"/>
</dbReference>
<name>A0A6J6T3J3_9ZZZZ</name>
<dbReference type="PANTHER" id="PTHR11358:SF26">
    <property type="entry name" value="GUANIDINO ACID HYDROLASE, MITOCHONDRIAL"/>
    <property type="match status" value="1"/>
</dbReference>